<dbReference type="Proteomes" id="UP000564704">
    <property type="component" value="Unassembled WGS sequence"/>
</dbReference>
<name>A0A844CNR4_9RHOB</name>
<sequence>MPDVTPLGHPRHHYWLVQGMARATGLDLPGAVREGRLGLHDWADIVHHCRSCAGAGWCDQWLAGDPHVTSPPRTCRNRAALAALKIEQELAKA</sequence>
<gene>
    <name evidence="2" type="ORF">FDP25_12440</name>
</gene>
<organism evidence="2 3">
    <name type="scientific">Roseovarius bejariae</name>
    <dbReference type="NCBI Taxonomy" id="2576383"/>
    <lineage>
        <taxon>Bacteria</taxon>
        <taxon>Pseudomonadati</taxon>
        <taxon>Pseudomonadota</taxon>
        <taxon>Alphaproteobacteria</taxon>
        <taxon>Rhodobacterales</taxon>
        <taxon>Roseobacteraceae</taxon>
        <taxon>Roseovarius</taxon>
    </lineage>
</organism>
<protein>
    <recommendedName>
        <fullName evidence="1">DUF6455 domain-containing protein</fullName>
    </recommendedName>
</protein>
<evidence type="ECO:0000313" key="3">
    <source>
        <dbReference type="Proteomes" id="UP000564704"/>
    </source>
</evidence>
<accession>A0A844CNR4</accession>
<reference evidence="2 3" key="1">
    <citation type="submission" date="2019-05" db="EMBL/GenBank/DDBJ databases">
        <title>Roseovarius bejariae sp. nov., a moderately halophylic bacterium isolated from a saline soil in Rambla Salada (Murcia).</title>
        <authorList>
            <person name="Castro D.J."/>
            <person name="Gomez-Altuve A."/>
            <person name="Reina J.C."/>
            <person name="Rodriguez M."/>
            <person name="Sampedro I."/>
            <person name="Llamas I."/>
            <person name="Martinez-Checa F."/>
        </authorList>
    </citation>
    <scope>NUCLEOTIDE SEQUENCE [LARGE SCALE GENOMIC DNA]</scope>
    <source>
        <strain evidence="2 3">A21</strain>
    </source>
</reference>
<proteinExistence type="predicted"/>
<keyword evidence="3" id="KW-1185">Reference proteome</keyword>
<comment type="caution">
    <text evidence="2">The sequence shown here is derived from an EMBL/GenBank/DDBJ whole genome shotgun (WGS) entry which is preliminary data.</text>
</comment>
<evidence type="ECO:0000313" key="2">
    <source>
        <dbReference type="EMBL" id="MRU16242.1"/>
    </source>
</evidence>
<dbReference type="AlphaFoldDB" id="A0A844CNR4"/>
<dbReference type="EMBL" id="SZWE01000001">
    <property type="protein sequence ID" value="MRU16242.1"/>
    <property type="molecule type" value="Genomic_DNA"/>
</dbReference>
<dbReference type="RefSeq" id="WP_154152188.1">
    <property type="nucleotide sequence ID" value="NZ_SZWE01000001.1"/>
</dbReference>
<dbReference type="InterPro" id="IPR045601">
    <property type="entry name" value="DUF6455"/>
</dbReference>
<evidence type="ECO:0000259" key="1">
    <source>
        <dbReference type="Pfam" id="PF20056"/>
    </source>
</evidence>
<dbReference type="Pfam" id="PF20056">
    <property type="entry name" value="DUF6455"/>
    <property type="match status" value="1"/>
</dbReference>
<dbReference type="OrthoDB" id="7689275at2"/>
<feature type="domain" description="DUF6455" evidence="1">
    <location>
        <begin position="6"/>
        <end position="85"/>
    </location>
</feature>